<protein>
    <submittedName>
        <fullName evidence="2">Uncharacterized protein</fullName>
    </submittedName>
</protein>
<keyword evidence="3" id="KW-1185">Reference proteome</keyword>
<proteinExistence type="predicted"/>
<dbReference type="Proteomes" id="UP001066276">
    <property type="component" value="Chromosome 2_1"/>
</dbReference>
<evidence type="ECO:0000256" key="1">
    <source>
        <dbReference type="SAM" id="MobiDB-lite"/>
    </source>
</evidence>
<sequence>MRPFLPAVPTPGKWKEKRTREGQRNEHIECAFVLLHWPCERLESSSCDGSRLDIPNASDSCRIPWRSVIPIAKRLFEALECWFYINTGHGF</sequence>
<dbReference type="EMBL" id="JANPWB010000003">
    <property type="protein sequence ID" value="KAJ1199925.1"/>
    <property type="molecule type" value="Genomic_DNA"/>
</dbReference>
<accession>A0AAV7VEA4</accession>
<dbReference type="AlphaFoldDB" id="A0AAV7VEA4"/>
<feature type="region of interest" description="Disordered" evidence="1">
    <location>
        <begin position="1"/>
        <end position="20"/>
    </location>
</feature>
<evidence type="ECO:0000313" key="2">
    <source>
        <dbReference type="EMBL" id="KAJ1199925.1"/>
    </source>
</evidence>
<organism evidence="2 3">
    <name type="scientific">Pleurodeles waltl</name>
    <name type="common">Iberian ribbed newt</name>
    <dbReference type="NCBI Taxonomy" id="8319"/>
    <lineage>
        <taxon>Eukaryota</taxon>
        <taxon>Metazoa</taxon>
        <taxon>Chordata</taxon>
        <taxon>Craniata</taxon>
        <taxon>Vertebrata</taxon>
        <taxon>Euteleostomi</taxon>
        <taxon>Amphibia</taxon>
        <taxon>Batrachia</taxon>
        <taxon>Caudata</taxon>
        <taxon>Salamandroidea</taxon>
        <taxon>Salamandridae</taxon>
        <taxon>Pleurodelinae</taxon>
        <taxon>Pleurodeles</taxon>
    </lineage>
</organism>
<gene>
    <name evidence="2" type="ORF">NDU88_003757</name>
</gene>
<reference evidence="2" key="1">
    <citation type="journal article" date="2022" name="bioRxiv">
        <title>Sequencing and chromosome-scale assembly of the giantPleurodeles waltlgenome.</title>
        <authorList>
            <person name="Brown T."/>
            <person name="Elewa A."/>
            <person name="Iarovenko S."/>
            <person name="Subramanian E."/>
            <person name="Araus A.J."/>
            <person name="Petzold A."/>
            <person name="Susuki M."/>
            <person name="Suzuki K.-i.T."/>
            <person name="Hayashi T."/>
            <person name="Toyoda A."/>
            <person name="Oliveira C."/>
            <person name="Osipova E."/>
            <person name="Leigh N.D."/>
            <person name="Simon A."/>
            <person name="Yun M.H."/>
        </authorList>
    </citation>
    <scope>NUCLEOTIDE SEQUENCE</scope>
    <source>
        <strain evidence="2">20211129_DDA</strain>
        <tissue evidence="2">Liver</tissue>
    </source>
</reference>
<comment type="caution">
    <text evidence="2">The sequence shown here is derived from an EMBL/GenBank/DDBJ whole genome shotgun (WGS) entry which is preliminary data.</text>
</comment>
<name>A0AAV7VEA4_PLEWA</name>
<evidence type="ECO:0000313" key="3">
    <source>
        <dbReference type="Proteomes" id="UP001066276"/>
    </source>
</evidence>